<dbReference type="InterPro" id="IPR042272">
    <property type="entry name" value="ATP12_ATP_synth-F1-assembly_N"/>
</dbReference>
<evidence type="ECO:0000256" key="2">
    <source>
        <dbReference type="ARBA" id="ARBA00022946"/>
    </source>
</evidence>
<keyword evidence="3" id="KW-0143">Chaperone</keyword>
<dbReference type="KEGG" id="phb:HYN04_05600"/>
<gene>
    <name evidence="4" type="ORF">HYN04_05600</name>
</gene>
<dbReference type="RefSeq" id="WP_110449849.1">
    <property type="nucleotide sequence ID" value="NZ_CP029479.1"/>
</dbReference>
<evidence type="ECO:0000313" key="4">
    <source>
        <dbReference type="EMBL" id="AWM77282.1"/>
    </source>
</evidence>
<dbReference type="OrthoDB" id="9797825at2"/>
<evidence type="ECO:0000313" key="5">
    <source>
        <dbReference type="Proteomes" id="UP000247763"/>
    </source>
</evidence>
<dbReference type="Pfam" id="PF07542">
    <property type="entry name" value="ATP12"/>
    <property type="match status" value="1"/>
</dbReference>
<accession>A0A2Z3HPV3</accession>
<dbReference type="GO" id="GO:0043461">
    <property type="term" value="P:proton-transporting ATP synthase complex assembly"/>
    <property type="evidence" value="ECO:0007669"/>
    <property type="project" value="InterPro"/>
</dbReference>
<keyword evidence="5" id="KW-1185">Reference proteome</keyword>
<dbReference type="PANTHER" id="PTHR21013">
    <property type="entry name" value="ATP SYNTHASE MITOCHONDRIAL F1 COMPLEX ASSEMBLY FACTOR 2/ATP12 PROTEIN, MITOCHONDRIAL PRECURSOR"/>
    <property type="match status" value="1"/>
</dbReference>
<dbReference type="InterPro" id="IPR023335">
    <property type="entry name" value="ATP12_ortho_dom_sf"/>
</dbReference>
<proteinExistence type="inferred from homology"/>
<sequence>MVQKGFIEPGEKPRRFYETVAVEAGEGGWRVLLDGRPPRSSRGAALLAPTRALAELVAAEWEAQARHVDLAVMHATRLAFTALEAVPTAREAVADQIVRYAGNDLLCYPAEAPEGLRARQAAEWGPVLERARAELGVALEPSQGILHREQPAHALEAVRRHALSADDFTLSGLAFGVPLFGSAVLALGLWRGWFSGEDAFALSRVDEAWQESQWGIDEEAAERTARLLSEARMLEAWFRGLEAGPVSPA</sequence>
<dbReference type="InterPro" id="IPR011419">
    <property type="entry name" value="ATP12_ATP_synth-F1-assembly"/>
</dbReference>
<keyword evidence="2" id="KW-0809">Transit peptide</keyword>
<dbReference type="PANTHER" id="PTHR21013:SF10">
    <property type="entry name" value="ATP SYNTHASE MITOCHONDRIAL F1 COMPLEX ASSEMBLY FACTOR 2"/>
    <property type="match status" value="1"/>
</dbReference>
<organism evidence="4 5">
    <name type="scientific">Phenylobacterium parvum</name>
    <dbReference type="NCBI Taxonomy" id="2201350"/>
    <lineage>
        <taxon>Bacteria</taxon>
        <taxon>Pseudomonadati</taxon>
        <taxon>Pseudomonadota</taxon>
        <taxon>Alphaproteobacteria</taxon>
        <taxon>Caulobacterales</taxon>
        <taxon>Caulobacteraceae</taxon>
        <taxon>Phenylobacterium</taxon>
    </lineage>
</organism>
<dbReference type="Proteomes" id="UP000247763">
    <property type="component" value="Chromosome"/>
</dbReference>
<evidence type="ECO:0000256" key="1">
    <source>
        <dbReference type="ARBA" id="ARBA00008231"/>
    </source>
</evidence>
<protein>
    <submittedName>
        <fullName evidence="4">ATPase</fullName>
    </submittedName>
</protein>
<evidence type="ECO:0000256" key="3">
    <source>
        <dbReference type="ARBA" id="ARBA00023186"/>
    </source>
</evidence>
<dbReference type="EMBL" id="CP029479">
    <property type="protein sequence ID" value="AWM77282.1"/>
    <property type="molecule type" value="Genomic_DNA"/>
</dbReference>
<dbReference type="Gene3D" id="3.30.2180.10">
    <property type="entry name" value="ATP12-like"/>
    <property type="match status" value="1"/>
</dbReference>
<dbReference type="SUPFAM" id="SSF160909">
    <property type="entry name" value="ATP12-like"/>
    <property type="match status" value="1"/>
</dbReference>
<comment type="similarity">
    <text evidence="1">Belongs to the ATP12 family.</text>
</comment>
<dbReference type="Gene3D" id="1.10.3580.10">
    <property type="entry name" value="ATP12 ATPase"/>
    <property type="match status" value="1"/>
</dbReference>
<reference evidence="5" key="1">
    <citation type="submission" date="2018-05" db="EMBL/GenBank/DDBJ databases">
        <title>Genome sequencing of Phenylobacterium sp. HYN0004.</title>
        <authorList>
            <person name="Yi H."/>
            <person name="Baek C."/>
        </authorList>
    </citation>
    <scope>NUCLEOTIDE SEQUENCE [LARGE SCALE GENOMIC DNA]</scope>
    <source>
        <strain evidence="5">HYN0004</strain>
    </source>
</reference>
<name>A0A2Z3HPV3_9CAUL</name>
<dbReference type="AlphaFoldDB" id="A0A2Z3HPV3"/>